<reference evidence="3 4" key="1">
    <citation type="submission" date="2020-08" db="EMBL/GenBank/DDBJ databases">
        <title>Sequencing the genomes of 1000 actinobacteria strains.</title>
        <authorList>
            <person name="Klenk H.-P."/>
        </authorList>
    </citation>
    <scope>NUCLEOTIDE SEQUENCE [LARGE SCALE GENOMIC DNA]</scope>
    <source>
        <strain evidence="3 4">DSM 45823</strain>
    </source>
</reference>
<feature type="domain" description="GerMN" evidence="2">
    <location>
        <begin position="252"/>
        <end position="339"/>
    </location>
</feature>
<dbReference type="InterPro" id="IPR019606">
    <property type="entry name" value="GerMN"/>
</dbReference>
<gene>
    <name evidence="3" type="ORF">HNR21_006766</name>
</gene>
<dbReference type="Proteomes" id="UP000539313">
    <property type="component" value="Unassembled WGS sequence"/>
</dbReference>
<comment type="caution">
    <text evidence="3">The sequence shown here is derived from an EMBL/GenBank/DDBJ whole genome shotgun (WGS) entry which is preliminary data.</text>
</comment>
<dbReference type="SMART" id="SM00909">
    <property type="entry name" value="Germane"/>
    <property type="match status" value="1"/>
</dbReference>
<proteinExistence type="predicted"/>
<dbReference type="Pfam" id="PF10647">
    <property type="entry name" value="Gmad1"/>
    <property type="match status" value="1"/>
</dbReference>
<protein>
    <recommendedName>
        <fullName evidence="2">GerMN domain-containing protein</fullName>
    </recommendedName>
</protein>
<sequence length="631" mass="67604">MTVRGTVRATAKAMTRVTARAMTRVTVRATTRVTTGGTARVRTRVLAGVTALLCLAGCASVPSGGRVMSGRSAERAEPISDPYVRIVPVRPRHNWAPEDIVTGFLTASGAFNDDHEVAREYLTPQTSAAWKPGARPQVIVLQSVPSVSPPRAGGAETTVEVNATRLGYIGSDGQYTAETGTLYTTSFGLTQDSARQWRISRIPTELQNGLMLAKGDVDRAFRVFNLYFFEPGGGVLVPNGIHLPLGNRQDLPRQLVQALLAGPTGWLRPAVRSHFPAGTRLVGDGVSIADGVATVDLSAPARRGDLQRMAAQLGWTLRQLPEIRGVKLRIDGETVDPGGLGAVQTAEDWTRFDSDTPRSGGEETIYLRGPDGRPRQLLDAAAVPAGTTGQDRLHRPSLSPDRRIAGLDSAGDTLYSGDLTGGTPVRAVLDAEHEDGTFTPPSWDRRGGLWTVESRRDGSTLWMVPRSGAAVRVQTWDLSSHRVLAFRVARDGVRVAAIVQIGDERQIRLGRIVQRSETVAVGDFLPISAELVDAVDLAWNDSDTLAVLGKTKATATQVTPYLVPVSGNGITAVGSGSLGEARSITAAPGSRIVIGAEINGESSICRQSTLRDWRFDEWKCDSLGSDPTYWN</sequence>
<accession>A0A7W3N5G2</accession>
<dbReference type="Pfam" id="PF10646">
    <property type="entry name" value="Germane"/>
    <property type="match status" value="1"/>
</dbReference>
<dbReference type="InterPro" id="IPR018910">
    <property type="entry name" value="LpqB_C"/>
</dbReference>
<keyword evidence="4" id="KW-1185">Reference proteome</keyword>
<evidence type="ECO:0000256" key="1">
    <source>
        <dbReference type="SAM" id="MobiDB-lite"/>
    </source>
</evidence>
<dbReference type="InterPro" id="IPR059026">
    <property type="entry name" value="LpqB_N"/>
</dbReference>
<evidence type="ECO:0000259" key="2">
    <source>
        <dbReference type="SMART" id="SM00909"/>
    </source>
</evidence>
<dbReference type="RefSeq" id="WP_182708304.1">
    <property type="nucleotide sequence ID" value="NZ_JACJII010000001.1"/>
</dbReference>
<feature type="region of interest" description="Disordered" evidence="1">
    <location>
        <begin position="386"/>
        <end position="406"/>
    </location>
</feature>
<evidence type="ECO:0000313" key="4">
    <source>
        <dbReference type="Proteomes" id="UP000539313"/>
    </source>
</evidence>
<dbReference type="EMBL" id="JACJII010000001">
    <property type="protein sequence ID" value="MBA9007884.1"/>
    <property type="molecule type" value="Genomic_DNA"/>
</dbReference>
<evidence type="ECO:0000313" key="3">
    <source>
        <dbReference type="EMBL" id="MBA9007884.1"/>
    </source>
</evidence>
<organism evidence="3 4">
    <name type="scientific">Thermomonospora cellulosilytica</name>
    <dbReference type="NCBI Taxonomy" id="1411118"/>
    <lineage>
        <taxon>Bacteria</taxon>
        <taxon>Bacillati</taxon>
        <taxon>Actinomycetota</taxon>
        <taxon>Actinomycetes</taxon>
        <taxon>Streptosporangiales</taxon>
        <taxon>Thermomonosporaceae</taxon>
        <taxon>Thermomonospora</taxon>
    </lineage>
</organism>
<dbReference type="SUPFAM" id="SSF50993">
    <property type="entry name" value="Peptidase/esterase 'gauge' domain"/>
    <property type="match status" value="1"/>
</dbReference>
<dbReference type="AlphaFoldDB" id="A0A7W3N5G2"/>
<dbReference type="Pfam" id="PF25976">
    <property type="entry name" value="LpqB_N"/>
    <property type="match status" value="1"/>
</dbReference>
<name>A0A7W3N5G2_9ACTN</name>